<accession>A0ABM0K5W0</accession>
<evidence type="ECO:0000313" key="3">
    <source>
        <dbReference type="RefSeq" id="XP_005109451.2"/>
    </source>
</evidence>
<dbReference type="RefSeq" id="XP_005109451.2">
    <property type="nucleotide sequence ID" value="XM_005109394.3"/>
</dbReference>
<keyword evidence="2" id="KW-1185">Reference proteome</keyword>
<feature type="region of interest" description="Disordered" evidence="1">
    <location>
        <begin position="44"/>
        <end position="92"/>
    </location>
</feature>
<feature type="compositionally biased region" description="Acidic residues" evidence="1">
    <location>
        <begin position="79"/>
        <end position="92"/>
    </location>
</feature>
<organism evidence="2 3">
    <name type="scientific">Aplysia californica</name>
    <name type="common">California sea hare</name>
    <dbReference type="NCBI Taxonomy" id="6500"/>
    <lineage>
        <taxon>Eukaryota</taxon>
        <taxon>Metazoa</taxon>
        <taxon>Spiralia</taxon>
        <taxon>Lophotrochozoa</taxon>
        <taxon>Mollusca</taxon>
        <taxon>Gastropoda</taxon>
        <taxon>Heterobranchia</taxon>
        <taxon>Euthyneura</taxon>
        <taxon>Tectipleura</taxon>
        <taxon>Aplysiida</taxon>
        <taxon>Aplysioidea</taxon>
        <taxon>Aplysiidae</taxon>
        <taxon>Aplysia</taxon>
    </lineage>
</organism>
<name>A0ABM0K5W0_APLCA</name>
<reference evidence="3" key="1">
    <citation type="submission" date="2025-08" db="UniProtKB">
        <authorList>
            <consortium name="RefSeq"/>
        </authorList>
    </citation>
    <scope>IDENTIFICATION</scope>
</reference>
<evidence type="ECO:0000256" key="1">
    <source>
        <dbReference type="SAM" id="MobiDB-lite"/>
    </source>
</evidence>
<evidence type="ECO:0000313" key="2">
    <source>
        <dbReference type="Proteomes" id="UP000694888"/>
    </source>
</evidence>
<sequence length="203" mass="23227">MLKETREVFANPKKIPTLRRSPAIIVWPSKPENEPEVKTEIMTEVKPKRKPRIPKEDVSGKLPKIPEVEKQNALRDSVVEDNVEDDDREGDNDGYAAAAIAADDDEDELVVLPKRTWKPRRDHDFWKFAIGNMRIDSLFLASPRPDPYHSAWTPDRRRCYFISDLATPPHMRHVNPVKLLETAAAQSARDLSSATKIRKTGRL</sequence>
<proteinExistence type="predicted"/>
<protein>
    <submittedName>
        <fullName evidence="3">Uncharacterized protein LOC101862073</fullName>
    </submittedName>
</protein>
<dbReference type="GeneID" id="101862073"/>
<feature type="compositionally biased region" description="Basic and acidic residues" evidence="1">
    <location>
        <begin position="53"/>
        <end position="73"/>
    </location>
</feature>
<gene>
    <name evidence="3" type="primary">LOC101862073</name>
</gene>
<dbReference type="Proteomes" id="UP000694888">
    <property type="component" value="Unplaced"/>
</dbReference>